<proteinExistence type="predicted"/>
<dbReference type="InterPro" id="IPR001466">
    <property type="entry name" value="Beta-lactam-related"/>
</dbReference>
<dbReference type="InterPro" id="IPR012338">
    <property type="entry name" value="Beta-lactam/transpept-like"/>
</dbReference>
<evidence type="ECO:0000313" key="2">
    <source>
        <dbReference type="EMBL" id="PKD44883.1"/>
    </source>
</evidence>
<evidence type="ECO:0000313" key="3">
    <source>
        <dbReference type="Proteomes" id="UP000233398"/>
    </source>
</evidence>
<dbReference type="Gene3D" id="3.40.710.10">
    <property type="entry name" value="DD-peptidase/beta-lactamase superfamily"/>
    <property type="match status" value="1"/>
</dbReference>
<dbReference type="AlphaFoldDB" id="A0A2N0VL03"/>
<evidence type="ECO:0000259" key="1">
    <source>
        <dbReference type="Pfam" id="PF00144"/>
    </source>
</evidence>
<comment type="caution">
    <text evidence="2">The sequence shown here is derived from an EMBL/GenBank/DDBJ whole genome shotgun (WGS) entry which is preliminary data.</text>
</comment>
<protein>
    <recommendedName>
        <fullName evidence="1">Beta-lactamase-related domain-containing protein</fullName>
    </recommendedName>
</protein>
<dbReference type="PANTHER" id="PTHR46825:SF9">
    <property type="entry name" value="BETA-LACTAMASE-RELATED DOMAIN-CONTAINING PROTEIN"/>
    <property type="match status" value="1"/>
</dbReference>
<keyword evidence="3" id="KW-1185">Reference proteome</keyword>
<dbReference type="OrthoDB" id="9793489at2"/>
<dbReference type="InterPro" id="IPR050491">
    <property type="entry name" value="AmpC-like"/>
</dbReference>
<dbReference type="PANTHER" id="PTHR46825">
    <property type="entry name" value="D-ALANYL-D-ALANINE-CARBOXYPEPTIDASE/ENDOPEPTIDASE AMPH"/>
    <property type="match status" value="1"/>
</dbReference>
<dbReference type="Proteomes" id="UP000233398">
    <property type="component" value="Unassembled WGS sequence"/>
</dbReference>
<accession>A0A2N0VL03</accession>
<feature type="domain" description="Beta-lactamase-related" evidence="1">
    <location>
        <begin position="47"/>
        <end position="351"/>
    </location>
</feature>
<reference evidence="2 3" key="1">
    <citation type="submission" date="2017-11" db="EMBL/GenBank/DDBJ databases">
        <title>Rhodohalobacter 15182 sp. nov., isolated from a salt lake.</title>
        <authorList>
            <person name="Han S."/>
        </authorList>
    </citation>
    <scope>NUCLEOTIDE SEQUENCE [LARGE SCALE GENOMIC DNA]</scope>
    <source>
        <strain evidence="2 3">15182</strain>
    </source>
</reference>
<organism evidence="2 3">
    <name type="scientific">Rhodohalobacter barkolensis</name>
    <dbReference type="NCBI Taxonomy" id="2053187"/>
    <lineage>
        <taxon>Bacteria</taxon>
        <taxon>Pseudomonadati</taxon>
        <taxon>Balneolota</taxon>
        <taxon>Balneolia</taxon>
        <taxon>Balneolales</taxon>
        <taxon>Balneolaceae</taxon>
        <taxon>Rhodohalobacter</taxon>
    </lineage>
</organism>
<dbReference type="RefSeq" id="WP_101072171.1">
    <property type="nucleotide sequence ID" value="NZ_PISP01000001.1"/>
</dbReference>
<gene>
    <name evidence="2" type="ORF">CWD77_05330</name>
</gene>
<dbReference type="EMBL" id="PISP01000001">
    <property type="protein sequence ID" value="PKD44883.1"/>
    <property type="molecule type" value="Genomic_DNA"/>
</dbReference>
<name>A0A2N0VL03_9BACT</name>
<sequence>MNSRINKLTLATLLIFIFQTVGGFSQSVQLTFDQVDTAEVDSVFTDYTIETPGCAVGVTHQGGLIFSKGYGMANLDYGIPIEPNSRFMIASISKQFAAAALLMMEQEGLLDLDENLKTYIPELPDFETPITARNVIHHTSGLRDLFSLLALKDVGLDNTTGPDATLELISNQTKLNFEPNSRYLYSNSGYFLMSVLVPNLTGMSLREYTNKHFFEPLGMEDTHFHDDTGMIVSNRAESYRSTSNGVGRFYRDNLDRVGARGLFITIEDFAKWDANFLDNRSNLKDFRKKMLKLGVFNDGDEQDYAAGIRVSDYRKLDTFGHGGNYMGFRTSYMHFTDYELGVIVFCNRSNISPASHAREVADIFLKDAFMELFEEYTGTYQNDLFRTEFDVIEEEGKLYLIRGLGEKDEMVWQEDDEFEAGSRTVTFERNGDQIESMKLRSSRTANITFERKN</sequence>
<dbReference type="Pfam" id="PF00144">
    <property type="entry name" value="Beta-lactamase"/>
    <property type="match status" value="1"/>
</dbReference>
<dbReference type="SUPFAM" id="SSF56601">
    <property type="entry name" value="beta-lactamase/transpeptidase-like"/>
    <property type="match status" value="1"/>
</dbReference>